<comment type="caution">
    <text evidence="1">The sequence shown here is derived from an EMBL/GenBank/DDBJ whole genome shotgun (WGS) entry which is preliminary data.</text>
</comment>
<reference evidence="2" key="1">
    <citation type="submission" date="2018-02" db="EMBL/GenBank/DDBJ databases">
        <title>Draft genome sequencing of Rhodococcus opacus KU647198.</title>
        <authorList>
            <person name="Zheng B.-X."/>
        </authorList>
    </citation>
    <scope>NUCLEOTIDE SEQUENCE [LARGE SCALE GENOMIC DNA]</scope>
    <source>
        <strain evidence="2">04-OD7</strain>
    </source>
</reference>
<sequence>MTGRRTCGNRPHRIFEVSCADLAQQSTIGTHFEQYRASHLSILRMFGAAAVVGGCQNAQHDRRRYPPALP</sequence>
<dbReference type="EMBL" id="PUIO01000046">
    <property type="protein sequence ID" value="PQP19208.1"/>
    <property type="molecule type" value="Genomic_DNA"/>
</dbReference>
<evidence type="ECO:0000313" key="1">
    <source>
        <dbReference type="EMBL" id="PQP19208.1"/>
    </source>
</evidence>
<organism evidence="1 2">
    <name type="scientific">Rhodococcus opacus</name>
    <name type="common">Nocardia opaca</name>
    <dbReference type="NCBI Taxonomy" id="37919"/>
    <lineage>
        <taxon>Bacteria</taxon>
        <taxon>Bacillati</taxon>
        <taxon>Actinomycetota</taxon>
        <taxon>Actinomycetes</taxon>
        <taxon>Mycobacteriales</taxon>
        <taxon>Nocardiaceae</taxon>
        <taxon>Rhodococcus</taxon>
    </lineage>
</organism>
<evidence type="ECO:0000313" key="2">
    <source>
        <dbReference type="Proteomes" id="UP000239290"/>
    </source>
</evidence>
<dbReference type="Proteomes" id="UP000239290">
    <property type="component" value="Unassembled WGS sequence"/>
</dbReference>
<proteinExistence type="predicted"/>
<dbReference type="AlphaFoldDB" id="A0A2S8IWU6"/>
<gene>
    <name evidence="1" type="ORF">C5613_30885</name>
</gene>
<protein>
    <submittedName>
        <fullName evidence="1">Uncharacterized protein</fullName>
    </submittedName>
</protein>
<name>A0A2S8IWU6_RHOOP</name>
<accession>A0A2S8IWU6</accession>